<comment type="caution">
    <text evidence="1">The sequence shown here is derived from an EMBL/GenBank/DDBJ whole genome shotgun (WGS) entry which is preliminary data.</text>
</comment>
<name>A0A2A9CYM4_9MICO</name>
<dbReference type="PANTHER" id="PTHR10151:SF120">
    <property type="entry name" value="BIS(5'-ADENOSYL)-TRIPHOSPHATASE"/>
    <property type="match status" value="1"/>
</dbReference>
<reference evidence="1 2" key="1">
    <citation type="submission" date="2017-10" db="EMBL/GenBank/DDBJ databases">
        <title>Sequencing the genomes of 1000 actinobacteria strains.</title>
        <authorList>
            <person name="Klenk H.-P."/>
        </authorList>
    </citation>
    <scope>NUCLEOTIDE SEQUENCE [LARGE SCALE GENOMIC DNA]</scope>
    <source>
        <strain evidence="1 2">DSM 21801</strain>
    </source>
</reference>
<evidence type="ECO:0000313" key="1">
    <source>
        <dbReference type="EMBL" id="PFG19534.1"/>
    </source>
</evidence>
<organism evidence="1 2">
    <name type="scientific">Serinibacter salmoneus</name>
    <dbReference type="NCBI Taxonomy" id="556530"/>
    <lineage>
        <taxon>Bacteria</taxon>
        <taxon>Bacillati</taxon>
        <taxon>Actinomycetota</taxon>
        <taxon>Actinomycetes</taxon>
        <taxon>Micrococcales</taxon>
        <taxon>Beutenbergiaceae</taxon>
        <taxon>Serinibacter</taxon>
    </lineage>
</organism>
<protein>
    <submittedName>
        <fullName evidence="1">Type I phosphodiesterase/nucleotide pyrophosphatase</fullName>
    </submittedName>
</protein>
<dbReference type="InterPro" id="IPR017850">
    <property type="entry name" value="Alkaline_phosphatase_core_sf"/>
</dbReference>
<sequence length="383" mass="39707">MTPPAGLLHAVGHPPLAGVLPDVAAALGHPIAGRATASLDLPRAERVVVVLVDGLGWEALSARTGHAPTLRGLIRGGTPLAAGYPSTTAASLASFGTGLTPGQTGLLGYTVRDPQHTRPTDLVNLVSWTTSAGRPLDPQAWQPHQSVFEHLTARGVPVTSTGPGRFAGSGLTLAALRGGEFRGSNTPQDRVDAIAGAIPRGGLGYLYWGEVDKVGHHHGWTSHEWSEALGDVDAAIARLMRRLPSGTLVIITADHGMVDVTRTLDVAAIPALAGSSVVVAGEPRACHVHLREGVDLATAAATWREVLGEDAWVLTRTDAIEHGLFGVVEERNRPLIGDLVVAMTGTVALADSRTQTAASLALIGMHGSLTPAEVYVPGIVEVV</sequence>
<dbReference type="Gene3D" id="3.40.720.10">
    <property type="entry name" value="Alkaline Phosphatase, subunit A"/>
    <property type="match status" value="1"/>
</dbReference>
<dbReference type="SUPFAM" id="SSF53649">
    <property type="entry name" value="Alkaline phosphatase-like"/>
    <property type="match status" value="1"/>
</dbReference>
<accession>A0A2A9CYM4</accession>
<evidence type="ECO:0000313" key="2">
    <source>
        <dbReference type="Proteomes" id="UP000224915"/>
    </source>
</evidence>
<gene>
    <name evidence="1" type="ORF">ATL40_1098</name>
</gene>
<proteinExistence type="predicted"/>
<dbReference type="EMBL" id="PDJD01000001">
    <property type="protein sequence ID" value="PFG19534.1"/>
    <property type="molecule type" value="Genomic_DNA"/>
</dbReference>
<dbReference type="AlphaFoldDB" id="A0A2A9CYM4"/>
<dbReference type="InterPro" id="IPR002591">
    <property type="entry name" value="Phosphodiest/P_Trfase"/>
</dbReference>
<dbReference type="Proteomes" id="UP000224915">
    <property type="component" value="Unassembled WGS sequence"/>
</dbReference>
<keyword evidence="2" id="KW-1185">Reference proteome</keyword>
<dbReference type="Pfam" id="PF01663">
    <property type="entry name" value="Phosphodiest"/>
    <property type="match status" value="1"/>
</dbReference>
<dbReference type="GO" id="GO:0016787">
    <property type="term" value="F:hydrolase activity"/>
    <property type="evidence" value="ECO:0007669"/>
    <property type="project" value="UniProtKB-ARBA"/>
</dbReference>
<dbReference type="PANTHER" id="PTHR10151">
    <property type="entry name" value="ECTONUCLEOTIDE PYROPHOSPHATASE/PHOSPHODIESTERASE"/>
    <property type="match status" value="1"/>
</dbReference>
<dbReference type="RefSeq" id="WP_098468641.1">
    <property type="nucleotide sequence ID" value="NZ_PDJD01000001.1"/>
</dbReference>